<sequence length="67" mass="7521">MRDNELAQTDMLRYECQTCDMAATVVATPAAALAWLDHMERHAVPSNYRVWAWTVVELDLRPDSAGG</sequence>
<reference evidence="1" key="1">
    <citation type="submission" date="2015-06" db="EMBL/GenBank/DDBJ databases">
        <authorList>
            <person name="Joergensen T."/>
        </authorList>
    </citation>
    <scope>NUCLEOTIDE SEQUENCE</scope>
    <source>
        <strain evidence="1">RGFK1749</strain>
    </source>
</reference>
<protein>
    <submittedName>
        <fullName evidence="1">Uncharacterized protein</fullName>
    </submittedName>
</protein>
<name>A0A0H5Q6Z0_9ZZZZ</name>
<dbReference type="EMBL" id="LN854251">
    <property type="protein sequence ID" value="CRY97801.1"/>
    <property type="molecule type" value="Genomic_DNA"/>
</dbReference>
<proteinExistence type="predicted"/>
<accession>A0A0H5Q6Z0</accession>
<evidence type="ECO:0000313" key="1">
    <source>
        <dbReference type="EMBL" id="CRY97801.1"/>
    </source>
</evidence>
<organism evidence="1">
    <name type="scientific">uncultured prokaryote</name>
    <dbReference type="NCBI Taxonomy" id="198431"/>
    <lineage>
        <taxon>unclassified sequences</taxon>
        <taxon>environmental samples</taxon>
    </lineage>
</organism>
<dbReference type="AlphaFoldDB" id="A0A0H5Q6Z0"/>
<reference evidence="1" key="2">
    <citation type="submission" date="2015-07" db="EMBL/GenBank/DDBJ databases">
        <title>Plasmids, circular viruses and viroids from rat gut.</title>
        <authorList>
            <person name="Jorgensen T.J."/>
            <person name="Hansen M.A."/>
            <person name="Xu Z."/>
            <person name="Tabak M.A."/>
            <person name="Sorensen S.J."/>
            <person name="Hansen L.H."/>
        </authorList>
    </citation>
    <scope>NUCLEOTIDE SEQUENCE</scope>
    <source>
        <strain evidence="1">RGFK1749</strain>
    </source>
</reference>